<dbReference type="InterPro" id="IPR051840">
    <property type="entry name" value="NifX/NifY_domain"/>
</dbReference>
<comment type="caution">
    <text evidence="2">The sequence shown here is derived from an EMBL/GenBank/DDBJ whole genome shotgun (WGS) entry which is preliminary data.</text>
</comment>
<dbReference type="SUPFAM" id="SSF53146">
    <property type="entry name" value="Nitrogenase accessory factor-like"/>
    <property type="match status" value="1"/>
</dbReference>
<dbReference type="EMBL" id="DTKQ01000010">
    <property type="protein sequence ID" value="HGZ78521.1"/>
    <property type="molecule type" value="Genomic_DNA"/>
</dbReference>
<evidence type="ECO:0000259" key="1">
    <source>
        <dbReference type="Pfam" id="PF02579"/>
    </source>
</evidence>
<protein>
    <submittedName>
        <fullName evidence="2">Iron-molybdenum cofactor biosynthesis protein</fullName>
    </submittedName>
</protein>
<dbReference type="CDD" id="cd00562">
    <property type="entry name" value="NifX_NifB"/>
    <property type="match status" value="1"/>
</dbReference>
<proteinExistence type="predicted"/>
<dbReference type="InterPro" id="IPR036105">
    <property type="entry name" value="DiNase_FeMo-co_biosyn_sf"/>
</dbReference>
<gene>
    <name evidence="2" type="ORF">ENW55_00865</name>
</gene>
<reference evidence="2" key="1">
    <citation type="journal article" date="2020" name="mSystems">
        <title>Genome- and Community-Level Interaction Insights into Carbon Utilization and Element Cycling Functions of Hydrothermarchaeota in Hydrothermal Sediment.</title>
        <authorList>
            <person name="Zhou Z."/>
            <person name="Liu Y."/>
            <person name="Xu W."/>
            <person name="Pan J."/>
            <person name="Luo Z.H."/>
            <person name="Li M."/>
        </authorList>
    </citation>
    <scope>NUCLEOTIDE SEQUENCE [LARGE SCALE GENOMIC DNA]</scope>
    <source>
        <strain evidence="2">SpSt-86</strain>
    </source>
</reference>
<dbReference type="InterPro" id="IPR003731">
    <property type="entry name" value="Di-Nase_FeMo-co_biosynth"/>
</dbReference>
<dbReference type="PANTHER" id="PTHR33937">
    <property type="entry name" value="IRON-MOLYBDENUM PROTEIN-RELATED-RELATED"/>
    <property type="match status" value="1"/>
</dbReference>
<feature type="domain" description="Dinitrogenase iron-molybdenum cofactor biosynthesis" evidence="1">
    <location>
        <begin position="9"/>
        <end position="109"/>
    </location>
</feature>
<dbReference type="AlphaFoldDB" id="A0A832MLK7"/>
<dbReference type="Gene3D" id="3.30.420.130">
    <property type="entry name" value="Dinitrogenase iron-molybdenum cofactor biosynthesis domain"/>
    <property type="match status" value="1"/>
</dbReference>
<dbReference type="PANTHER" id="PTHR33937:SF2">
    <property type="entry name" value="DINITROGENASE IRON-MOLYBDENUM COFACTOR BIOSYNTHESIS DOMAIN-CONTAINING PROTEIN"/>
    <property type="match status" value="1"/>
</dbReference>
<organism evidence="2">
    <name type="scientific">Pseudothermotoga hypogea</name>
    <dbReference type="NCBI Taxonomy" id="57487"/>
    <lineage>
        <taxon>Bacteria</taxon>
        <taxon>Thermotogati</taxon>
        <taxon>Thermotogota</taxon>
        <taxon>Thermotogae</taxon>
        <taxon>Thermotogales</taxon>
        <taxon>Thermotogaceae</taxon>
        <taxon>Pseudothermotoga</taxon>
    </lineage>
</organism>
<sequence>MKIAVASNDGNTISSHFGRARGFVIAEVEDGKLKDKRYVPNTFTGHAMGLYHDEGHHHGHAGILSALADCQVIISHGMGKRLYDDLTRAGKEVYVTDETQVDKAIELYLSGKLKNISELLH</sequence>
<accession>A0A832MLK7</accession>
<evidence type="ECO:0000313" key="2">
    <source>
        <dbReference type="EMBL" id="HGZ78521.1"/>
    </source>
</evidence>
<name>A0A832MLK7_9THEM</name>
<dbReference type="Pfam" id="PF02579">
    <property type="entry name" value="Nitro_FeMo-Co"/>
    <property type="match status" value="1"/>
</dbReference>